<dbReference type="EMBL" id="CAJOBJ010008190">
    <property type="protein sequence ID" value="CAF4105757.1"/>
    <property type="molecule type" value="Genomic_DNA"/>
</dbReference>
<dbReference type="EMBL" id="CAJNOW010004911">
    <property type="protein sequence ID" value="CAF1433639.1"/>
    <property type="molecule type" value="Genomic_DNA"/>
</dbReference>
<dbReference type="Proteomes" id="UP000663824">
    <property type="component" value="Unassembled WGS sequence"/>
</dbReference>
<feature type="region of interest" description="Disordered" evidence="1">
    <location>
        <begin position="104"/>
        <end position="125"/>
    </location>
</feature>
<evidence type="ECO:0000313" key="2">
    <source>
        <dbReference type="EMBL" id="CAF1433639.1"/>
    </source>
</evidence>
<feature type="region of interest" description="Disordered" evidence="1">
    <location>
        <begin position="138"/>
        <end position="158"/>
    </location>
</feature>
<evidence type="ECO:0000313" key="3">
    <source>
        <dbReference type="EMBL" id="CAF1981055.1"/>
    </source>
</evidence>
<dbReference type="EMBL" id="CAJNRE010002491">
    <property type="protein sequence ID" value="CAF1981055.1"/>
    <property type="molecule type" value="Genomic_DNA"/>
</dbReference>
<dbReference type="EMBL" id="CAJOBI010083073">
    <property type="protein sequence ID" value="CAF4506464.1"/>
    <property type="molecule type" value="Genomic_DNA"/>
</dbReference>
<evidence type="ECO:0000313" key="4">
    <source>
        <dbReference type="EMBL" id="CAF4105757.1"/>
    </source>
</evidence>
<sequence>MGYTFEIHEYANSDFGFCLPPRLNANLSFSGQVPVQQVPVQQAPVQQALLQQRPLLRQVPLQQQPLQKPQQRRALRLLQQVLLRLQLLLQQQLTLQQQLLQKRQPPRQRQQLQLRRQRRRRQQPQLLQQQQRLLLLRQRQRQQQQRPRRRRRQQHQQLQQLRRLLRQQLLSLRQMHQMMHGLLPWRAGGRRRRANTEKKNKASKYFSMNDKTRLCSSRPESISTIKPSTISSENQLSFKNKLLGQNPASEPFNSKNGVSVSTVPTSASTLNTNPYFRSISDISKDTSIQRESETNSARLTSVARISRIDKPLTNEGNKNIKPPNRNEEIHLAEVNTEKLPSVTVTKLPREMSTKSRGNIIKVEKSNISPRENTQLSDKSFSRIHSTSSVRISKVNRSSLPNMDNASHSINNVVSPVNERITKETSFITLPQSNSPSTILNMHQSTASEAFKSIDIQRNSSHSSNQKQNDKARLSGSSTKVTKVTITRVPRSKSFENT</sequence>
<name>A0A816MFV9_9BILA</name>
<feature type="compositionally biased region" description="Low complexity" evidence="1">
    <location>
        <begin position="104"/>
        <end position="114"/>
    </location>
</feature>
<organism evidence="3 6">
    <name type="scientific">Rotaria magnacalcarata</name>
    <dbReference type="NCBI Taxonomy" id="392030"/>
    <lineage>
        <taxon>Eukaryota</taxon>
        <taxon>Metazoa</taxon>
        <taxon>Spiralia</taxon>
        <taxon>Gnathifera</taxon>
        <taxon>Rotifera</taxon>
        <taxon>Eurotatoria</taxon>
        <taxon>Bdelloidea</taxon>
        <taxon>Philodinida</taxon>
        <taxon>Philodinidae</taxon>
        <taxon>Rotaria</taxon>
    </lineage>
</organism>
<feature type="compositionally biased region" description="Polar residues" evidence="1">
    <location>
        <begin position="474"/>
        <end position="484"/>
    </location>
</feature>
<feature type="compositionally biased region" description="Polar residues" evidence="1">
    <location>
        <begin position="457"/>
        <end position="466"/>
    </location>
</feature>
<accession>A0A816MFV9</accession>
<gene>
    <name evidence="4" type="ORF">GIL414_LOCUS17327</name>
    <name evidence="2" type="ORF">KQP761_LOCUS11171</name>
    <name evidence="3" type="ORF">MBJ925_LOCUS7290</name>
    <name evidence="5" type="ORF">SMN809_LOCUS35152</name>
</gene>
<comment type="caution">
    <text evidence="3">The sequence shown here is derived from an EMBL/GenBank/DDBJ whole genome shotgun (WGS) entry which is preliminary data.</text>
</comment>
<feature type="region of interest" description="Disordered" evidence="1">
    <location>
        <begin position="457"/>
        <end position="497"/>
    </location>
</feature>
<proteinExistence type="predicted"/>
<reference evidence="3" key="1">
    <citation type="submission" date="2021-02" db="EMBL/GenBank/DDBJ databases">
        <authorList>
            <person name="Nowell W R."/>
        </authorList>
    </citation>
    <scope>NUCLEOTIDE SEQUENCE</scope>
</reference>
<evidence type="ECO:0000256" key="1">
    <source>
        <dbReference type="SAM" id="MobiDB-lite"/>
    </source>
</evidence>
<evidence type="ECO:0000313" key="6">
    <source>
        <dbReference type="Proteomes" id="UP000663824"/>
    </source>
</evidence>
<dbReference type="Proteomes" id="UP000676336">
    <property type="component" value="Unassembled WGS sequence"/>
</dbReference>
<dbReference type="AlphaFoldDB" id="A0A816MFV9"/>
<dbReference type="Proteomes" id="UP000681720">
    <property type="component" value="Unassembled WGS sequence"/>
</dbReference>
<evidence type="ECO:0000313" key="5">
    <source>
        <dbReference type="EMBL" id="CAF4506464.1"/>
    </source>
</evidence>
<protein>
    <submittedName>
        <fullName evidence="3">Uncharacterized protein</fullName>
    </submittedName>
</protein>
<dbReference type="Proteomes" id="UP000663834">
    <property type="component" value="Unassembled WGS sequence"/>
</dbReference>